<reference evidence="5 6" key="1">
    <citation type="submission" date="2019-02" db="EMBL/GenBank/DDBJ databases">
        <title>Deep-cultivation of Planctomycetes and their phenomic and genomic characterization uncovers novel biology.</title>
        <authorList>
            <person name="Wiegand S."/>
            <person name="Jogler M."/>
            <person name="Boedeker C."/>
            <person name="Pinto D."/>
            <person name="Vollmers J."/>
            <person name="Rivas-Marin E."/>
            <person name="Kohn T."/>
            <person name="Peeters S.H."/>
            <person name="Heuer A."/>
            <person name="Rast P."/>
            <person name="Oberbeckmann S."/>
            <person name="Bunk B."/>
            <person name="Jeske O."/>
            <person name="Meyerdierks A."/>
            <person name="Storesund J.E."/>
            <person name="Kallscheuer N."/>
            <person name="Luecker S."/>
            <person name="Lage O.M."/>
            <person name="Pohl T."/>
            <person name="Merkel B.J."/>
            <person name="Hornburger P."/>
            <person name="Mueller R.-W."/>
            <person name="Bruemmer F."/>
            <person name="Labrenz M."/>
            <person name="Spormann A.M."/>
            <person name="Op Den Camp H."/>
            <person name="Overmann J."/>
            <person name="Amann R."/>
            <person name="Jetten M.S.M."/>
            <person name="Mascher T."/>
            <person name="Medema M.H."/>
            <person name="Devos D.P."/>
            <person name="Kaster A.-K."/>
            <person name="Ovreas L."/>
            <person name="Rohde M."/>
            <person name="Galperin M.Y."/>
            <person name="Jogler C."/>
        </authorList>
    </citation>
    <scope>NUCLEOTIDE SEQUENCE [LARGE SCALE GENOMIC DNA]</scope>
    <source>
        <strain evidence="5 6">V7</strain>
    </source>
</reference>
<evidence type="ECO:0000256" key="1">
    <source>
        <dbReference type="SAM" id="MobiDB-lite"/>
    </source>
</evidence>
<keyword evidence="2" id="KW-1133">Transmembrane helix</keyword>
<feature type="compositionally biased region" description="Polar residues" evidence="1">
    <location>
        <begin position="1"/>
        <end position="10"/>
    </location>
</feature>
<dbReference type="Pfam" id="PF13400">
    <property type="entry name" value="Tad"/>
    <property type="match status" value="1"/>
</dbReference>
<keyword evidence="2" id="KW-0812">Transmembrane</keyword>
<name>A0A5C6FZ44_9PLAN</name>
<gene>
    <name evidence="5" type="ORF">V7x_31890</name>
</gene>
<feature type="domain" description="Putative Flp pilus-assembly TadG-like N-terminal" evidence="4">
    <location>
        <begin position="46"/>
        <end position="90"/>
    </location>
</feature>
<dbReference type="Proteomes" id="UP000316476">
    <property type="component" value="Unassembled WGS sequence"/>
</dbReference>
<evidence type="ECO:0008006" key="7">
    <source>
        <dbReference type="Google" id="ProtNLM"/>
    </source>
</evidence>
<protein>
    <recommendedName>
        <fullName evidence="7">Flp pilus-assembly TadG-like N-terminal domain-containing protein</fullName>
    </recommendedName>
</protein>
<evidence type="ECO:0000256" key="2">
    <source>
        <dbReference type="SAM" id="Phobius"/>
    </source>
</evidence>
<proteinExistence type="predicted"/>
<dbReference type="EMBL" id="SJPZ01000001">
    <property type="protein sequence ID" value="TWU67614.1"/>
    <property type="molecule type" value="Genomic_DNA"/>
</dbReference>
<dbReference type="InterPro" id="IPR028087">
    <property type="entry name" value="Tad_N"/>
</dbReference>
<evidence type="ECO:0000313" key="6">
    <source>
        <dbReference type="Proteomes" id="UP000316476"/>
    </source>
</evidence>
<feature type="domain" description="DUF2134" evidence="3">
    <location>
        <begin position="113"/>
        <end position="196"/>
    </location>
</feature>
<evidence type="ECO:0000259" key="3">
    <source>
        <dbReference type="Pfam" id="PF09977"/>
    </source>
</evidence>
<keyword evidence="2" id="KW-0472">Membrane</keyword>
<dbReference type="AlphaFoldDB" id="A0A5C6FZ44"/>
<organism evidence="5 6">
    <name type="scientific">Crateriforma conspicua</name>
    <dbReference type="NCBI Taxonomy" id="2527996"/>
    <lineage>
        <taxon>Bacteria</taxon>
        <taxon>Pseudomonadati</taxon>
        <taxon>Planctomycetota</taxon>
        <taxon>Planctomycetia</taxon>
        <taxon>Planctomycetales</taxon>
        <taxon>Planctomycetaceae</taxon>
        <taxon>Crateriforma</taxon>
    </lineage>
</organism>
<feature type="region of interest" description="Disordered" evidence="1">
    <location>
        <begin position="1"/>
        <end position="21"/>
    </location>
</feature>
<evidence type="ECO:0000259" key="4">
    <source>
        <dbReference type="Pfam" id="PF13400"/>
    </source>
</evidence>
<evidence type="ECO:0000313" key="5">
    <source>
        <dbReference type="EMBL" id="TWU67614.1"/>
    </source>
</evidence>
<comment type="caution">
    <text evidence="5">The sequence shown here is derived from an EMBL/GenBank/DDBJ whole genome shotgun (WGS) entry which is preliminary data.</text>
</comment>
<dbReference type="RefSeq" id="WP_146413986.1">
    <property type="nucleotide sequence ID" value="NZ_SJPZ01000001.1"/>
</dbReference>
<dbReference type="OrthoDB" id="244027at2"/>
<sequence length="410" mass="43829">MFTTKTSPSRTTDHAHTRDIQSSNGRIIRNCGALPRRRQHPSQRRGVAAVFGLILTVSLIVLMGFVADLGYINVSRTELSRSADAAALAGCWELYESKKMSGGVGDEYSVVTAADQYSSANQVASMSTELRDVAGGIQIGRYNPTTGSFDVSASLADSDAVRVNLAMNQSGNGEIPLFFGALTGRDSQALSVSSIAAFQKNISGFRQPTESGTTVDILPIALDLETWQQVVDGATTDNVAYVNGKIQSGSDGFFECSLYPTGTGSPGNRGTVDIGGANNSTSDLRRQILNGISPQDFIDLGYPLEFDSNGELELNGDTGISAGIKAELEAIIGQTRIIPIFQNVSGNGNNAMYTIVAWEGIRILRVKLTGPMKKKHLTIQPAPVLAKYCTFFDDGDQQSAFLYSPVMLVQ</sequence>
<dbReference type="InterPro" id="IPR018705">
    <property type="entry name" value="DUF2134_membrane"/>
</dbReference>
<feature type="transmembrane region" description="Helical" evidence="2">
    <location>
        <begin position="46"/>
        <end position="72"/>
    </location>
</feature>
<dbReference type="Pfam" id="PF09977">
    <property type="entry name" value="Tad_C"/>
    <property type="match status" value="1"/>
</dbReference>
<accession>A0A5C6FZ44</accession>